<dbReference type="Proteomes" id="UP000517765">
    <property type="component" value="Unassembled WGS sequence"/>
</dbReference>
<gene>
    <name evidence="3" type="ORF">FNX44_015895</name>
    <name evidence="2" type="ORF">H3147_08480</name>
</gene>
<evidence type="ECO:0000313" key="4">
    <source>
        <dbReference type="Proteomes" id="UP000320857"/>
    </source>
</evidence>
<reference evidence="5" key="2">
    <citation type="submission" date="2020-05" db="EMBL/GenBank/DDBJ databases">
        <title>Classification of alakaliphilic streptomycetes isolated from an alkaline soil next to Lonar Crater, India and a proposal for the recognition of Streptomyces alkaliterrae sp. nov.</title>
        <authorList>
            <person name="Golinska P."/>
        </authorList>
    </citation>
    <scope>NUCLEOTIDE SEQUENCE [LARGE SCALE GENOMIC DNA]</scope>
    <source>
        <strain evidence="5">OF8</strain>
    </source>
</reference>
<dbReference type="AlphaFoldDB" id="A0A5P0YSM5"/>
<feature type="compositionally biased region" description="Low complexity" evidence="1">
    <location>
        <begin position="12"/>
        <end position="21"/>
    </location>
</feature>
<evidence type="ECO:0000313" key="3">
    <source>
        <dbReference type="EMBL" id="MQS03324.1"/>
    </source>
</evidence>
<dbReference type="Pfam" id="PF19934">
    <property type="entry name" value="DUF6397"/>
    <property type="match status" value="1"/>
</dbReference>
<dbReference type="InterPro" id="IPR045652">
    <property type="entry name" value="DUF6397"/>
</dbReference>
<proteinExistence type="predicted"/>
<name>A0A5P0YSM5_9ACTN</name>
<reference evidence="2" key="3">
    <citation type="journal article" name="Syst. Appl. Microbiol.">
        <title>Streptomyces alkaliterrae sp. nov., isolated from an alkaline soil, and emended descriptions of Streptomyces alkaliphilus, Streptomyces calidiresistens and Streptomyces durbertensis.</title>
        <authorList>
            <person name="Swiecimska M."/>
            <person name="Golinska P."/>
            <person name="Nouioui I."/>
            <person name="Wypij M."/>
            <person name="Rai M."/>
            <person name="Sangal V."/>
            <person name="Goodfellow M."/>
        </authorList>
    </citation>
    <scope>NUCLEOTIDE SEQUENCE</scope>
    <source>
        <strain evidence="2">OF8</strain>
    </source>
</reference>
<reference evidence="3 4" key="1">
    <citation type="submission" date="2019-10" db="EMBL/GenBank/DDBJ databases">
        <title>Streptomyces sp. nov., a novel actinobacterium isolated from alkaline environment.</title>
        <authorList>
            <person name="Golinska P."/>
        </authorList>
    </citation>
    <scope>NUCLEOTIDE SEQUENCE [LARGE SCALE GENOMIC DNA]</scope>
    <source>
        <strain evidence="3 4">OF1</strain>
    </source>
</reference>
<dbReference type="RefSeq" id="WP_143648903.1">
    <property type="nucleotide sequence ID" value="NZ_JABJXA010000035.1"/>
</dbReference>
<evidence type="ECO:0000313" key="5">
    <source>
        <dbReference type="Proteomes" id="UP000517765"/>
    </source>
</evidence>
<organism evidence="3 4">
    <name type="scientific">Streptomyces alkaliterrae</name>
    <dbReference type="NCBI Taxonomy" id="2213162"/>
    <lineage>
        <taxon>Bacteria</taxon>
        <taxon>Bacillati</taxon>
        <taxon>Actinomycetota</taxon>
        <taxon>Actinomycetes</taxon>
        <taxon>Kitasatosporales</taxon>
        <taxon>Streptomycetaceae</taxon>
        <taxon>Streptomyces</taxon>
    </lineage>
</organism>
<dbReference type="OrthoDB" id="4335318at2"/>
<feature type="region of interest" description="Disordered" evidence="1">
    <location>
        <begin position="1"/>
        <end position="62"/>
    </location>
</feature>
<protein>
    <submittedName>
        <fullName evidence="3">Uncharacterized protein</fullName>
    </submittedName>
</protein>
<dbReference type="EMBL" id="VJYK02000159">
    <property type="protein sequence ID" value="MQS03324.1"/>
    <property type="molecule type" value="Genomic_DNA"/>
</dbReference>
<accession>A0A5P0YSM5</accession>
<evidence type="ECO:0000313" key="2">
    <source>
        <dbReference type="EMBL" id="MBB1258866.1"/>
    </source>
</evidence>
<dbReference type="EMBL" id="JABJXA010000035">
    <property type="protein sequence ID" value="MBB1258866.1"/>
    <property type="molecule type" value="Genomic_DNA"/>
</dbReference>
<evidence type="ECO:0000256" key="1">
    <source>
        <dbReference type="SAM" id="MobiDB-lite"/>
    </source>
</evidence>
<sequence>MSASVDRPTSLPGGPAAGPAGHSVGSARLPVRCSGAHGGCRPPGRQRRTGGPSARLPLRAGPAVGREESLSLTRARHELGLTPMAFRLCLDLGELRALTCGPGGRRRVPVAQVRRLCQEEGHPDALRGRLRLVGAAEGAELLGVGPSRFRRLARAGCLSPVRFGVNRYRRLVWHYLARDLTRFAVQQAALLHGALPGAMRVALRQGEDWRPRLWRGRRVGQLLRDSADPWESAAVYAAVLDEWTLREAVPDEDERRRLAALRPVLAPRPVSAVLAGCCHDPLKAEGGEETRWYRLGLTMALDTARCRPAGSAHRRLRAGRRPSP</sequence>
<comment type="caution">
    <text evidence="3">The sequence shown here is derived from an EMBL/GenBank/DDBJ whole genome shotgun (WGS) entry which is preliminary data.</text>
</comment>
<dbReference type="Proteomes" id="UP000320857">
    <property type="component" value="Unassembled WGS sequence"/>
</dbReference>
<keyword evidence="4" id="KW-1185">Reference proteome</keyword>